<proteinExistence type="predicted"/>
<keyword evidence="2" id="KW-1185">Reference proteome</keyword>
<evidence type="ECO:0000313" key="2">
    <source>
        <dbReference type="Proteomes" id="UP000236919"/>
    </source>
</evidence>
<sequence>MAYRQLPLGSLIVNPANDRHGELENETAAIAQLFATQETHMRALAKDLVAKGEVFEPPLVYPAGDAFIVADGNRRTTCLKLLASPRRAPTIELQQFFAEQRQQWIGKFPEKLECRVESDRDRVDDILYRRHTGVQGGIGQSTWTDRMKNNFVIRTGKSAGLNVADEIEKRLRAAKMAPLRRIPRSNLNRLLSAESLRNRFGISVRKGKLELIRDETDTLRALQRVASDMATRVITLDDVWDTDSKLEYIDQLDSEGVLPKVTPKLKNALSAAAAVPPVAASKPNPKPAKPIIWPHLIPHVDYGIVWPAHLHRHREIWEELQFRLELASHPNAISVLLRVLLELSTDNYISRIKLVGIHPNDKLANKVAKVAADLHTQGKIEKKYLSVINKLQHGDAILSIDTLNRYVHSPNFNVSPAHLKMLWATLADYVVLCLKA</sequence>
<evidence type="ECO:0000313" key="1">
    <source>
        <dbReference type="EMBL" id="POR54312.1"/>
    </source>
</evidence>
<reference evidence="1 2" key="1">
    <citation type="submission" date="2018-01" db="EMBL/GenBank/DDBJ databases">
        <title>Genomic Encyclopedia of Type Strains, Phase III (KMG-III): the genomes of soil and plant-associated and newly described type strains.</title>
        <authorList>
            <person name="Whitman W."/>
        </authorList>
    </citation>
    <scope>NUCLEOTIDE SEQUENCE [LARGE SCALE GENOMIC DNA]</scope>
    <source>
        <strain evidence="1 2">1131</strain>
    </source>
</reference>
<dbReference type="RefSeq" id="WP_103717469.1">
    <property type="nucleotide sequence ID" value="NZ_PQFZ01000003.1"/>
</dbReference>
<name>A0A2S4MHV2_9HYPH</name>
<organism evidence="1 2">
    <name type="scientific">Bosea psychrotolerans</name>
    <dbReference type="NCBI Taxonomy" id="1871628"/>
    <lineage>
        <taxon>Bacteria</taxon>
        <taxon>Pseudomonadati</taxon>
        <taxon>Pseudomonadota</taxon>
        <taxon>Alphaproteobacteria</taxon>
        <taxon>Hyphomicrobiales</taxon>
        <taxon>Boseaceae</taxon>
        <taxon>Bosea</taxon>
    </lineage>
</organism>
<dbReference type="OrthoDB" id="8266067at2"/>
<dbReference type="EMBL" id="PQFZ01000003">
    <property type="protein sequence ID" value="POR54312.1"/>
    <property type="molecule type" value="Genomic_DNA"/>
</dbReference>
<dbReference type="AlphaFoldDB" id="A0A2S4MHV2"/>
<comment type="caution">
    <text evidence="1">The sequence shown here is derived from an EMBL/GenBank/DDBJ whole genome shotgun (WGS) entry which is preliminary data.</text>
</comment>
<dbReference type="Proteomes" id="UP000236919">
    <property type="component" value="Unassembled WGS sequence"/>
</dbReference>
<gene>
    <name evidence="1" type="ORF">CYD53_103416</name>
</gene>
<accession>A0A2S4MHV2</accession>
<evidence type="ECO:0008006" key="3">
    <source>
        <dbReference type="Google" id="ProtNLM"/>
    </source>
</evidence>
<protein>
    <recommendedName>
        <fullName evidence="3">ParB-like nuclease family protein</fullName>
    </recommendedName>
</protein>